<reference evidence="3" key="1">
    <citation type="journal article" date="2019" name="Int. J. Syst. Evol. Microbiol.">
        <title>The Global Catalogue of Microorganisms (GCM) 10K type strain sequencing project: providing services to taxonomists for standard genome sequencing and annotation.</title>
        <authorList>
            <consortium name="The Broad Institute Genomics Platform"/>
            <consortium name="The Broad Institute Genome Sequencing Center for Infectious Disease"/>
            <person name="Wu L."/>
            <person name="Ma J."/>
        </authorList>
    </citation>
    <scope>NUCLEOTIDE SEQUENCE [LARGE SCALE GENOMIC DNA]</scope>
    <source>
        <strain evidence="3">KCTC 42498</strain>
    </source>
</reference>
<dbReference type="Proteomes" id="UP001597544">
    <property type="component" value="Unassembled WGS sequence"/>
</dbReference>
<keyword evidence="1" id="KW-0732">Signal</keyword>
<evidence type="ECO:0000313" key="3">
    <source>
        <dbReference type="Proteomes" id="UP001597544"/>
    </source>
</evidence>
<protein>
    <submittedName>
        <fullName evidence="2">Uncharacterized protein</fullName>
    </submittedName>
</protein>
<dbReference type="RefSeq" id="WP_377503805.1">
    <property type="nucleotide sequence ID" value="NZ_JBHULU010000006.1"/>
</dbReference>
<comment type="caution">
    <text evidence="2">The sequence shown here is derived from an EMBL/GenBank/DDBJ whole genome shotgun (WGS) entry which is preliminary data.</text>
</comment>
<sequence length="117" mass="12283">MNVTGIQVFKKLNILLAVLLCSLFAFAIPVTTKAATDATHQESIHLAAESPLVLFAGEVSSGEPEAVLLLNKSLLTPILSAILVRLYPENANIAPAPHSFPASKGDCGLHTILTKGP</sequence>
<dbReference type="EMBL" id="JBHULU010000006">
    <property type="protein sequence ID" value="MFD2513285.1"/>
    <property type="molecule type" value="Genomic_DNA"/>
</dbReference>
<proteinExistence type="predicted"/>
<feature type="chain" id="PRO_5046912736" evidence="1">
    <location>
        <begin position="28"/>
        <end position="117"/>
    </location>
</feature>
<evidence type="ECO:0000256" key="1">
    <source>
        <dbReference type="SAM" id="SignalP"/>
    </source>
</evidence>
<organism evidence="2 3">
    <name type="scientific">Pontibacter locisalis</name>
    <dbReference type="NCBI Taxonomy" id="1719035"/>
    <lineage>
        <taxon>Bacteria</taxon>
        <taxon>Pseudomonadati</taxon>
        <taxon>Bacteroidota</taxon>
        <taxon>Cytophagia</taxon>
        <taxon>Cytophagales</taxon>
        <taxon>Hymenobacteraceae</taxon>
        <taxon>Pontibacter</taxon>
    </lineage>
</organism>
<evidence type="ECO:0000313" key="2">
    <source>
        <dbReference type="EMBL" id="MFD2513285.1"/>
    </source>
</evidence>
<name>A0ABW5IIT8_9BACT</name>
<accession>A0ABW5IIT8</accession>
<keyword evidence="3" id="KW-1185">Reference proteome</keyword>
<feature type="signal peptide" evidence="1">
    <location>
        <begin position="1"/>
        <end position="27"/>
    </location>
</feature>
<gene>
    <name evidence="2" type="ORF">ACFSRY_05360</name>
</gene>